<proteinExistence type="predicted"/>
<sequence length="473" mass="55753">MSVSVRDICEVFFDLENKYGLNYQEIQGCYAWKLIRMHLYYDITRKTKIFGAPQQKSLSLADKFNTFLPFFKNSVLHNPFNGKYQKDILIFDHPRKVIFNGEYCDIYSKFLVDFLNDDYSFQVLESPYLNHHYTQKQDYIRYTDAIQLGSYVHKKFNKVEFTKEEEDLILKVQGELEAAFNIKLNIPWMLKTHILNFQYDYKKYIELFKKRKPKQIFVVVAYENHAIVAAAKHLGIEVIELQHGTITYYHLGYSYPEKTRLDGEIPYFPDKILSFGEYWMNGDMSPIDMENIIPVGFPYFEYQSKDFIDLDAIDNQVLFISQGVIGKYLSKLAFEFAKTNDDLNIIYKLHPGEYETWRQNYPELVEASSFDNFEVIDNSEIPLYKMLAQSNYQVGAFSTAIYEGMMFGCKTFILDVPGVEYLDDLIERGYVFKIEDADDLTDNLENFKPTDYDGNFFFKNLDKELLKMVVYNG</sequence>
<dbReference type="EMBL" id="SUTK01000008">
    <property type="protein sequence ID" value="MBE6501394.1"/>
    <property type="molecule type" value="Genomic_DNA"/>
</dbReference>
<evidence type="ECO:0000313" key="2">
    <source>
        <dbReference type="Proteomes" id="UP000783037"/>
    </source>
</evidence>
<protein>
    <submittedName>
        <fullName evidence="1">Sialyltransferase</fullName>
    </submittedName>
</protein>
<dbReference type="RefSeq" id="WP_303738505.1">
    <property type="nucleotide sequence ID" value="NZ_SUTK01000008.1"/>
</dbReference>
<reference evidence="1" key="1">
    <citation type="submission" date="2019-04" db="EMBL/GenBank/DDBJ databases">
        <title>Evolution of Biomass-Degrading Anaerobic Consortia Revealed by Metagenomics.</title>
        <authorList>
            <person name="Peng X."/>
        </authorList>
    </citation>
    <scope>NUCLEOTIDE SEQUENCE</scope>
    <source>
        <strain evidence="1">SIG18</strain>
    </source>
</reference>
<evidence type="ECO:0000313" key="1">
    <source>
        <dbReference type="EMBL" id="MBE6501394.1"/>
    </source>
</evidence>
<dbReference type="AlphaFoldDB" id="A0A8T3VDR5"/>
<keyword evidence="1" id="KW-0808">Transferase</keyword>
<name>A0A8T3VDR5_9EURY</name>
<dbReference type="SUPFAM" id="SSF53756">
    <property type="entry name" value="UDP-Glycosyltransferase/glycogen phosphorylase"/>
    <property type="match status" value="1"/>
</dbReference>
<dbReference type="Proteomes" id="UP000783037">
    <property type="component" value="Unassembled WGS sequence"/>
</dbReference>
<gene>
    <name evidence="1" type="ORF">E7Z79_03020</name>
</gene>
<accession>A0A8T3VDR5</accession>
<comment type="caution">
    <text evidence="1">The sequence shown here is derived from an EMBL/GenBank/DDBJ whole genome shotgun (WGS) entry which is preliminary data.</text>
</comment>
<dbReference type="GO" id="GO:0016757">
    <property type="term" value="F:glycosyltransferase activity"/>
    <property type="evidence" value="ECO:0007669"/>
    <property type="project" value="UniProtKB-KW"/>
</dbReference>
<keyword evidence="1" id="KW-0328">Glycosyltransferase</keyword>
<organism evidence="1 2">
    <name type="scientific">Methanobrevibacter thaueri</name>
    <dbReference type="NCBI Taxonomy" id="190975"/>
    <lineage>
        <taxon>Archaea</taxon>
        <taxon>Methanobacteriati</taxon>
        <taxon>Methanobacteriota</taxon>
        <taxon>Methanomada group</taxon>
        <taxon>Methanobacteria</taxon>
        <taxon>Methanobacteriales</taxon>
        <taxon>Methanobacteriaceae</taxon>
        <taxon>Methanobrevibacter</taxon>
    </lineage>
</organism>